<sequence length="57" mass="6226">GDVGFGFCAPKIFPTICYTRCRDDKEAEGGKCLWEQDGVKCLCDFCSDDPANQTLSA</sequence>
<comment type="subcellular location">
    <subcellularLocation>
        <location evidence="1">Secreted</location>
    </subcellularLocation>
</comment>
<reference evidence="4" key="1">
    <citation type="journal article" date="2015" name="Nat. Plants">
        <title>Genome expansion of Arabis alpina linked with retrotransposition and reduced symmetric DNA methylation.</title>
        <authorList>
            <person name="Willing E.M."/>
            <person name="Rawat V."/>
            <person name="Mandakova T."/>
            <person name="Maumus F."/>
            <person name="James G.V."/>
            <person name="Nordstroem K.J."/>
            <person name="Becker C."/>
            <person name="Warthmann N."/>
            <person name="Chica C."/>
            <person name="Szarzynska B."/>
            <person name="Zytnicki M."/>
            <person name="Albani M.C."/>
            <person name="Kiefer C."/>
            <person name="Bergonzi S."/>
            <person name="Castaings L."/>
            <person name="Mateos J.L."/>
            <person name="Berns M.C."/>
            <person name="Bujdoso N."/>
            <person name="Piofczyk T."/>
            <person name="de Lorenzo L."/>
            <person name="Barrero-Sicilia C."/>
            <person name="Mateos I."/>
            <person name="Piednoel M."/>
            <person name="Hagmann J."/>
            <person name="Chen-Min-Tao R."/>
            <person name="Iglesias-Fernandez R."/>
            <person name="Schuster S.C."/>
            <person name="Alonso-Blanco C."/>
            <person name="Roudier F."/>
            <person name="Carbonero P."/>
            <person name="Paz-Ares J."/>
            <person name="Davis S.J."/>
            <person name="Pecinka A."/>
            <person name="Quesneville H."/>
            <person name="Colot V."/>
            <person name="Lysak M.A."/>
            <person name="Weigel D."/>
            <person name="Coupland G."/>
            <person name="Schneeberger K."/>
        </authorList>
    </citation>
    <scope>NUCLEOTIDE SEQUENCE [LARGE SCALE GENOMIC DNA]</scope>
    <source>
        <strain evidence="4">cv. Pajares</strain>
    </source>
</reference>
<evidence type="ECO:0000256" key="1">
    <source>
        <dbReference type="ARBA" id="ARBA00004613"/>
    </source>
</evidence>
<dbReference type="Proteomes" id="UP000029120">
    <property type="component" value="Unassembled WGS sequence"/>
</dbReference>
<evidence type="ECO:0000256" key="2">
    <source>
        <dbReference type="ARBA" id="ARBA00022525"/>
    </source>
</evidence>
<evidence type="ECO:0000313" key="4">
    <source>
        <dbReference type="Proteomes" id="UP000029120"/>
    </source>
</evidence>
<dbReference type="EMBL" id="KL967700">
    <property type="protein sequence ID" value="KFK24554.1"/>
    <property type="molecule type" value="Genomic_DNA"/>
</dbReference>
<dbReference type="GO" id="GO:0019871">
    <property type="term" value="F:sodium channel inhibitor activity"/>
    <property type="evidence" value="ECO:0007669"/>
    <property type="project" value="InterPro"/>
</dbReference>
<proteinExistence type="predicted"/>
<dbReference type="Gramene" id="KFK24554">
    <property type="protein sequence ID" value="KFK24554"/>
    <property type="gene ID" value="AALP_AAs67921U000400"/>
</dbReference>
<dbReference type="SUPFAM" id="SSF57095">
    <property type="entry name" value="Scorpion toxin-like"/>
    <property type="match status" value="1"/>
</dbReference>
<dbReference type="InterPro" id="IPR002061">
    <property type="entry name" value="Scorpion_toxinL/defensin"/>
</dbReference>
<dbReference type="OrthoDB" id="1041085at2759"/>
<name>A0A087G3V2_ARAAL</name>
<dbReference type="GO" id="GO:0005576">
    <property type="term" value="C:extracellular region"/>
    <property type="evidence" value="ECO:0007669"/>
    <property type="project" value="UniProtKB-SubCell"/>
</dbReference>
<accession>A0A087G3V2</accession>
<dbReference type="Pfam" id="PF00537">
    <property type="entry name" value="Toxin_3"/>
    <property type="match status" value="1"/>
</dbReference>
<protein>
    <recommendedName>
        <fullName evidence="5">Knottin scorpion toxin-like domain-containing protein</fullName>
    </recommendedName>
</protein>
<keyword evidence="4" id="KW-1185">Reference proteome</keyword>
<keyword evidence="2" id="KW-0964">Secreted</keyword>
<dbReference type="AlphaFoldDB" id="A0A087G3V2"/>
<feature type="non-terminal residue" evidence="3">
    <location>
        <position position="1"/>
    </location>
</feature>
<organism evidence="3 4">
    <name type="scientific">Arabis alpina</name>
    <name type="common">Alpine rock-cress</name>
    <dbReference type="NCBI Taxonomy" id="50452"/>
    <lineage>
        <taxon>Eukaryota</taxon>
        <taxon>Viridiplantae</taxon>
        <taxon>Streptophyta</taxon>
        <taxon>Embryophyta</taxon>
        <taxon>Tracheophyta</taxon>
        <taxon>Spermatophyta</taxon>
        <taxon>Magnoliopsida</taxon>
        <taxon>eudicotyledons</taxon>
        <taxon>Gunneridae</taxon>
        <taxon>Pentapetalae</taxon>
        <taxon>rosids</taxon>
        <taxon>malvids</taxon>
        <taxon>Brassicales</taxon>
        <taxon>Brassicaceae</taxon>
        <taxon>Arabideae</taxon>
        <taxon>Arabis</taxon>
    </lineage>
</organism>
<dbReference type="Gene3D" id="3.30.30.10">
    <property type="entry name" value="Knottin, scorpion toxin-like"/>
    <property type="match status" value="1"/>
</dbReference>
<evidence type="ECO:0008006" key="5">
    <source>
        <dbReference type="Google" id="ProtNLM"/>
    </source>
</evidence>
<evidence type="ECO:0000313" key="3">
    <source>
        <dbReference type="EMBL" id="KFK24554.1"/>
    </source>
</evidence>
<dbReference type="InterPro" id="IPR036574">
    <property type="entry name" value="Scorpion_toxin-like_sf"/>
</dbReference>
<gene>
    <name evidence="3" type="ORF">AALP_AAs67921U000400</name>
</gene>